<keyword evidence="3 5" id="KW-0285">Flavoprotein</keyword>
<evidence type="ECO:0000256" key="4">
    <source>
        <dbReference type="ARBA" id="ARBA00022827"/>
    </source>
</evidence>
<dbReference type="AlphaFoldDB" id="A0A369MYP0"/>
<evidence type="ECO:0000259" key="8">
    <source>
        <dbReference type="Pfam" id="PF02771"/>
    </source>
</evidence>
<dbReference type="PANTHER" id="PTHR43884:SF40">
    <property type="entry name" value="ACYL-COA DEHYDROGENASE"/>
    <property type="match status" value="1"/>
</dbReference>
<gene>
    <name evidence="10" type="ORF">C1853_04145</name>
    <name evidence="9" type="ORF">C1871_09815</name>
</gene>
<evidence type="ECO:0000313" key="9">
    <source>
        <dbReference type="EMBL" id="RDB84596.1"/>
    </source>
</evidence>
<evidence type="ECO:0000256" key="3">
    <source>
        <dbReference type="ARBA" id="ARBA00022630"/>
    </source>
</evidence>
<comment type="cofactor">
    <cofactor evidence="1 5">
        <name>FAD</name>
        <dbReference type="ChEBI" id="CHEBI:57692"/>
    </cofactor>
</comment>
<dbReference type="Gene3D" id="1.20.140.10">
    <property type="entry name" value="Butyryl-CoA Dehydrogenase, subunit A, domain 3"/>
    <property type="match status" value="1"/>
</dbReference>
<evidence type="ECO:0000259" key="6">
    <source>
        <dbReference type="Pfam" id="PF00441"/>
    </source>
</evidence>
<dbReference type="InterPro" id="IPR013786">
    <property type="entry name" value="AcylCoA_DH/ox_N"/>
</dbReference>
<comment type="similarity">
    <text evidence="2 5">Belongs to the acyl-CoA dehydrogenase family.</text>
</comment>
<keyword evidence="4 5" id="KW-0274">FAD</keyword>
<evidence type="ECO:0000256" key="1">
    <source>
        <dbReference type="ARBA" id="ARBA00001974"/>
    </source>
</evidence>
<dbReference type="PIRSF" id="PIRSF016578">
    <property type="entry name" value="HsaA"/>
    <property type="match status" value="1"/>
</dbReference>
<evidence type="ECO:0000313" key="10">
    <source>
        <dbReference type="EMBL" id="RDC40594.1"/>
    </source>
</evidence>
<dbReference type="InterPro" id="IPR037069">
    <property type="entry name" value="AcylCoA_DH/ox_N_sf"/>
</dbReference>
<dbReference type="InterPro" id="IPR009100">
    <property type="entry name" value="AcylCoA_DH/oxidase_NM_dom_sf"/>
</dbReference>
<organism evidence="9 11">
    <name type="scientific">Eggerthella lenta</name>
    <name type="common">Eubacterium lentum</name>
    <dbReference type="NCBI Taxonomy" id="84112"/>
    <lineage>
        <taxon>Bacteria</taxon>
        <taxon>Bacillati</taxon>
        <taxon>Actinomycetota</taxon>
        <taxon>Coriobacteriia</taxon>
        <taxon>Eggerthellales</taxon>
        <taxon>Eggerthellaceae</taxon>
        <taxon>Eggerthella</taxon>
    </lineage>
</organism>
<feature type="domain" description="Acyl-CoA dehydrogenase/oxidase C-terminal" evidence="6">
    <location>
        <begin position="230"/>
        <end position="384"/>
    </location>
</feature>
<dbReference type="Pfam" id="PF00441">
    <property type="entry name" value="Acyl-CoA_dh_1"/>
    <property type="match status" value="1"/>
</dbReference>
<dbReference type="Pfam" id="PF02770">
    <property type="entry name" value="Acyl-CoA_dh_M"/>
    <property type="match status" value="1"/>
</dbReference>
<dbReference type="Proteomes" id="UP000253915">
    <property type="component" value="Unassembled WGS sequence"/>
</dbReference>
<dbReference type="InterPro" id="IPR046373">
    <property type="entry name" value="Acyl-CoA_Oxase/DH_mid-dom_sf"/>
</dbReference>
<dbReference type="SUPFAM" id="SSF56645">
    <property type="entry name" value="Acyl-CoA dehydrogenase NM domain-like"/>
    <property type="match status" value="1"/>
</dbReference>
<dbReference type="OMA" id="HACRLMT"/>
<evidence type="ECO:0000256" key="5">
    <source>
        <dbReference type="RuleBase" id="RU362125"/>
    </source>
</evidence>
<accession>A0A369MYP0</accession>
<dbReference type="PANTHER" id="PTHR43884">
    <property type="entry name" value="ACYL-COA DEHYDROGENASE"/>
    <property type="match status" value="1"/>
</dbReference>
<name>A0A369MYP0_EGGLN</name>
<dbReference type="EMBL" id="PPUQ01000003">
    <property type="protein sequence ID" value="RDC40594.1"/>
    <property type="molecule type" value="Genomic_DNA"/>
</dbReference>
<dbReference type="InterPro" id="IPR036250">
    <property type="entry name" value="AcylCo_DH-like_C"/>
</dbReference>
<proteinExistence type="inferred from homology"/>
<keyword evidence="5" id="KW-0560">Oxidoreductase</keyword>
<dbReference type="GO" id="GO:0050660">
    <property type="term" value="F:flavin adenine dinucleotide binding"/>
    <property type="evidence" value="ECO:0007669"/>
    <property type="project" value="InterPro"/>
</dbReference>
<dbReference type="EMBL" id="PPTY01000016">
    <property type="protein sequence ID" value="RDB84596.1"/>
    <property type="molecule type" value="Genomic_DNA"/>
</dbReference>
<dbReference type="GO" id="GO:0003995">
    <property type="term" value="F:acyl-CoA dehydrogenase activity"/>
    <property type="evidence" value="ECO:0007669"/>
    <property type="project" value="TreeGrafter"/>
</dbReference>
<evidence type="ECO:0000313" key="11">
    <source>
        <dbReference type="Proteomes" id="UP000253857"/>
    </source>
</evidence>
<dbReference type="Proteomes" id="UP000253857">
    <property type="component" value="Unassembled WGS sequence"/>
</dbReference>
<dbReference type="SUPFAM" id="SSF47203">
    <property type="entry name" value="Acyl-CoA dehydrogenase C-terminal domain-like"/>
    <property type="match status" value="1"/>
</dbReference>
<feature type="domain" description="Acyl-CoA dehydrogenase/oxidase N-terminal" evidence="8">
    <location>
        <begin position="7"/>
        <end position="114"/>
    </location>
</feature>
<evidence type="ECO:0000313" key="12">
    <source>
        <dbReference type="Proteomes" id="UP000253915"/>
    </source>
</evidence>
<dbReference type="Pfam" id="PF02771">
    <property type="entry name" value="Acyl-CoA_dh_N"/>
    <property type="match status" value="1"/>
</dbReference>
<dbReference type="Gene3D" id="2.40.110.10">
    <property type="entry name" value="Butyryl-CoA Dehydrogenase, subunit A, domain 2"/>
    <property type="match status" value="1"/>
</dbReference>
<comment type="caution">
    <text evidence="9">The sequence shown here is derived from an EMBL/GenBank/DDBJ whole genome shotgun (WGS) entry which is preliminary data.</text>
</comment>
<dbReference type="Gene3D" id="1.10.540.10">
    <property type="entry name" value="Acyl-CoA dehydrogenase/oxidase, N-terminal domain"/>
    <property type="match status" value="1"/>
</dbReference>
<dbReference type="InterPro" id="IPR006091">
    <property type="entry name" value="Acyl-CoA_Oxase/DH_mid-dom"/>
</dbReference>
<dbReference type="CDD" id="cd00567">
    <property type="entry name" value="ACAD"/>
    <property type="match status" value="1"/>
</dbReference>
<reference evidence="11 12" key="1">
    <citation type="journal article" date="2018" name="Elife">
        <title>Discovery and characterization of a prevalent human gut bacterial enzyme sufficient for the inactivation of a family of plant toxins.</title>
        <authorList>
            <person name="Koppel N."/>
            <person name="Bisanz J.E."/>
            <person name="Pandelia M.E."/>
            <person name="Turnbaugh P.J."/>
            <person name="Balskus E.P."/>
        </authorList>
    </citation>
    <scope>NUCLEOTIDE SEQUENCE [LARGE SCALE GENOMIC DNA]</scope>
    <source>
        <strain evidence="10 12">16A</strain>
        <strain evidence="9 11">FAA1-1-60AUCSF</strain>
    </source>
</reference>
<feature type="domain" description="Acyl-CoA oxidase/dehydrogenase middle" evidence="7">
    <location>
        <begin position="123"/>
        <end position="218"/>
    </location>
</feature>
<evidence type="ECO:0000256" key="2">
    <source>
        <dbReference type="ARBA" id="ARBA00009347"/>
    </source>
</evidence>
<protein>
    <submittedName>
        <fullName evidence="9">Acyl-CoA dehydrogenase</fullName>
    </submittedName>
</protein>
<evidence type="ECO:0000259" key="7">
    <source>
        <dbReference type="Pfam" id="PF02770"/>
    </source>
</evidence>
<dbReference type="InterPro" id="IPR009075">
    <property type="entry name" value="AcylCo_DH/oxidase_C"/>
</dbReference>
<dbReference type="RefSeq" id="WP_009304348.1">
    <property type="nucleotide sequence ID" value="NZ_AP025575.1"/>
</dbReference>
<sequence>MSKLTPEEFREYLKTVRALAEGPFEEMQKEVEVTNKFPQEFYDLAIENNLYRYALPEEYGGWGLSEKEILQVQEEFSRGPGGMRMHLHYAADLNWRILDDYGKPELKAEFMDKFQDKTIFTNFALTEQTGGTGADLHTTALKDENGNYVLNGEKWLISHTDCSQYAYVIAVTDPEKQGDERLSAFFVPMDTPGFELVPMPHMMGCRGAGHAGFKMTDVVLDPKYLLGEEGQGMEVAMHSLAISRVHIADSNLGMAQRMLEMSIARARDRVTFGKPIIQRQAIKMKLANMATNIHALRCMVMDFADDYDKDPHNEFVDEKAAMCKLFSIDTVKMVSDEMLEIFGGDGYFEDSPYGPTERLYRDCRAMWLEEGAPTVQRITIARGVDKHDGHVEYGDWIAGTAL</sequence>